<dbReference type="AlphaFoldDB" id="A0A218UEQ3"/>
<evidence type="ECO:0000313" key="1">
    <source>
        <dbReference type="EMBL" id="OWK51950.1"/>
    </source>
</evidence>
<evidence type="ECO:0000313" key="2">
    <source>
        <dbReference type="Proteomes" id="UP000197619"/>
    </source>
</evidence>
<organism evidence="1 2">
    <name type="scientific">Lonchura striata</name>
    <name type="common">white-rumped munia</name>
    <dbReference type="NCBI Taxonomy" id="40157"/>
    <lineage>
        <taxon>Eukaryota</taxon>
        <taxon>Metazoa</taxon>
        <taxon>Chordata</taxon>
        <taxon>Craniata</taxon>
        <taxon>Vertebrata</taxon>
        <taxon>Euteleostomi</taxon>
        <taxon>Archelosauria</taxon>
        <taxon>Archosauria</taxon>
        <taxon>Dinosauria</taxon>
        <taxon>Saurischia</taxon>
        <taxon>Theropoda</taxon>
        <taxon>Coelurosauria</taxon>
        <taxon>Aves</taxon>
        <taxon>Neognathae</taxon>
        <taxon>Neoaves</taxon>
        <taxon>Telluraves</taxon>
        <taxon>Australaves</taxon>
        <taxon>Passeriformes</taxon>
        <taxon>Passeroidea</taxon>
        <taxon>Estrildidae</taxon>
        <taxon>Estrildinae</taxon>
        <taxon>Lonchura</taxon>
    </lineage>
</organism>
<protein>
    <submittedName>
        <fullName evidence="1">Uncharacterized protein</fullName>
    </submittedName>
</protein>
<name>A0A218UEQ3_9PASE</name>
<comment type="caution">
    <text evidence="1">The sequence shown here is derived from an EMBL/GenBank/DDBJ whole genome shotgun (WGS) entry which is preliminary data.</text>
</comment>
<dbReference type="EMBL" id="MUZQ01000384">
    <property type="protein sequence ID" value="OWK51950.1"/>
    <property type="molecule type" value="Genomic_DNA"/>
</dbReference>
<proteinExistence type="predicted"/>
<reference evidence="1 2" key="1">
    <citation type="submission" date="2017-05" db="EMBL/GenBank/DDBJ databases">
        <title>Genome of assembly of the Bengalese finch, Lonchura striata domestica.</title>
        <authorList>
            <person name="Colquitt B.M."/>
            <person name="Brainard M.S."/>
        </authorList>
    </citation>
    <scope>NUCLEOTIDE SEQUENCE [LARGE SCALE GENOMIC DNA]</scope>
    <source>
        <strain evidence="1">White83orange57</strain>
    </source>
</reference>
<accession>A0A218UEQ3</accession>
<dbReference type="Proteomes" id="UP000197619">
    <property type="component" value="Unassembled WGS sequence"/>
</dbReference>
<gene>
    <name evidence="1" type="ORF">RLOC_00002901</name>
</gene>
<keyword evidence="2" id="KW-1185">Reference proteome</keyword>
<sequence length="29" mass="3433">MPAPRRRGRCTAYSAARCCWHRRCRPTGR</sequence>